<dbReference type="GO" id="GO:0000447">
    <property type="term" value="P:endonucleolytic cleavage in ITS1 to separate SSU-rRNA from 5.8S rRNA and LSU-rRNA from tricistronic rRNA transcript (SSU-rRNA, 5.8S rRNA, LSU-rRNA)"/>
    <property type="evidence" value="ECO:0007669"/>
    <property type="project" value="TreeGrafter"/>
</dbReference>
<gene>
    <name evidence="1" type="ORF">EI97DRAFT_422272</name>
</gene>
<sequence>MLEIYKEADGVSPKIHFTHSLLPSYIDPQNVSTKKRPFSAFNAQHFSHTLDLVLPEELYALVRARLESDDFGAAQYARVYMKLADLLERDFLDTYVKRGNVMMRSEGRAHVDNIFSLYDGVLRLELDRPTYERCGLEGRAVEDGGRKHQQGRWVVEFDLRAPHMHHGKKLFGRLEWAAKNVLNTNLTWLFYNFNPGSREALRQGKEPLCIHQPSIMNMRPSAVRIKGVSTPILRAGRLDSVYEEEESLALLEWLHLIFLESPRVRAEDHIDPFLSRYEVPDLGFGVETRKMVRVRWRGFIAPQFVREVFLAVRKEALKIEKEDHDGEGGTRNEEEGRWIAVTGEGFGGDWYTMVQVAGRETLGWESVGGLGG</sequence>
<dbReference type="RefSeq" id="XP_033652110.1">
    <property type="nucleotide sequence ID" value="XM_033797084.1"/>
</dbReference>
<dbReference type="EMBL" id="ML986502">
    <property type="protein sequence ID" value="KAF2274571.1"/>
    <property type="molecule type" value="Genomic_DNA"/>
</dbReference>
<accession>A0A6A6JDD3</accession>
<evidence type="ECO:0000313" key="1">
    <source>
        <dbReference type="EMBL" id="KAF2274571.1"/>
    </source>
</evidence>
<dbReference type="OrthoDB" id="63112at2759"/>
<dbReference type="PANTHER" id="PTHR15396:SF1">
    <property type="entry name" value="RIBONUCLEASE P PROTEIN SUBUNIT P40"/>
    <property type="match status" value="1"/>
</dbReference>
<dbReference type="GO" id="GO:0004526">
    <property type="term" value="F:ribonuclease P activity"/>
    <property type="evidence" value="ECO:0007669"/>
    <property type="project" value="TreeGrafter"/>
</dbReference>
<organism evidence="1 2">
    <name type="scientific">Westerdykella ornata</name>
    <dbReference type="NCBI Taxonomy" id="318751"/>
    <lineage>
        <taxon>Eukaryota</taxon>
        <taxon>Fungi</taxon>
        <taxon>Dikarya</taxon>
        <taxon>Ascomycota</taxon>
        <taxon>Pezizomycotina</taxon>
        <taxon>Dothideomycetes</taxon>
        <taxon>Pleosporomycetidae</taxon>
        <taxon>Pleosporales</taxon>
        <taxon>Sporormiaceae</taxon>
        <taxon>Westerdykella</taxon>
    </lineage>
</organism>
<reference evidence="1" key="1">
    <citation type="journal article" date="2020" name="Stud. Mycol.">
        <title>101 Dothideomycetes genomes: a test case for predicting lifestyles and emergence of pathogens.</title>
        <authorList>
            <person name="Haridas S."/>
            <person name="Albert R."/>
            <person name="Binder M."/>
            <person name="Bloem J."/>
            <person name="Labutti K."/>
            <person name="Salamov A."/>
            <person name="Andreopoulos B."/>
            <person name="Baker S."/>
            <person name="Barry K."/>
            <person name="Bills G."/>
            <person name="Bluhm B."/>
            <person name="Cannon C."/>
            <person name="Castanera R."/>
            <person name="Culley D."/>
            <person name="Daum C."/>
            <person name="Ezra D."/>
            <person name="Gonzalez J."/>
            <person name="Henrissat B."/>
            <person name="Kuo A."/>
            <person name="Liang C."/>
            <person name="Lipzen A."/>
            <person name="Lutzoni F."/>
            <person name="Magnuson J."/>
            <person name="Mondo S."/>
            <person name="Nolan M."/>
            <person name="Ohm R."/>
            <person name="Pangilinan J."/>
            <person name="Park H.-J."/>
            <person name="Ramirez L."/>
            <person name="Alfaro M."/>
            <person name="Sun H."/>
            <person name="Tritt A."/>
            <person name="Yoshinaga Y."/>
            <person name="Zwiers L.-H."/>
            <person name="Turgeon B."/>
            <person name="Goodwin S."/>
            <person name="Spatafora J."/>
            <person name="Crous P."/>
            <person name="Grigoriev I."/>
        </authorList>
    </citation>
    <scope>NUCLEOTIDE SEQUENCE</scope>
    <source>
        <strain evidence="1">CBS 379.55</strain>
    </source>
</reference>
<dbReference type="GeneID" id="54550259"/>
<dbReference type="GO" id="GO:0000172">
    <property type="term" value="C:ribonuclease MRP complex"/>
    <property type="evidence" value="ECO:0007669"/>
    <property type="project" value="TreeGrafter"/>
</dbReference>
<protein>
    <submittedName>
        <fullName evidence="1">Uncharacterized protein</fullName>
    </submittedName>
</protein>
<evidence type="ECO:0000313" key="2">
    <source>
        <dbReference type="Proteomes" id="UP000800097"/>
    </source>
</evidence>
<keyword evidence="2" id="KW-1185">Reference proteome</keyword>
<dbReference type="InterPro" id="IPR013893">
    <property type="entry name" value="RNase_P_Rpp40"/>
</dbReference>
<proteinExistence type="predicted"/>
<dbReference type="GO" id="GO:0000171">
    <property type="term" value="F:ribonuclease MRP activity"/>
    <property type="evidence" value="ECO:0007669"/>
    <property type="project" value="TreeGrafter"/>
</dbReference>
<dbReference type="GO" id="GO:0030681">
    <property type="term" value="C:multimeric ribonuclease P complex"/>
    <property type="evidence" value="ECO:0007669"/>
    <property type="project" value="TreeGrafter"/>
</dbReference>
<dbReference type="Proteomes" id="UP000800097">
    <property type="component" value="Unassembled WGS sequence"/>
</dbReference>
<dbReference type="PANTHER" id="PTHR15396">
    <property type="entry name" value="RIBONUCLEASE P PROTEIN SUBUNIT P40"/>
    <property type="match status" value="1"/>
</dbReference>
<dbReference type="GO" id="GO:0001682">
    <property type="term" value="P:tRNA 5'-leader removal"/>
    <property type="evidence" value="ECO:0007669"/>
    <property type="project" value="InterPro"/>
</dbReference>
<name>A0A6A6JDD3_WESOR</name>
<dbReference type="AlphaFoldDB" id="A0A6A6JDD3"/>
<dbReference type="Pfam" id="PF08584">
    <property type="entry name" value="Ribonuc_P_40"/>
    <property type="match status" value="1"/>
</dbReference>